<dbReference type="OrthoDB" id="10358671at2759"/>
<reference evidence="3" key="1">
    <citation type="submission" date="2025-08" db="UniProtKB">
        <authorList>
            <consortium name="RefSeq"/>
        </authorList>
    </citation>
    <scope>IDENTIFICATION</scope>
</reference>
<evidence type="ECO:0000313" key="3">
    <source>
        <dbReference type="RefSeq" id="XP_019707389.1"/>
    </source>
</evidence>
<feature type="chain" id="PRO_5027062578" evidence="1">
    <location>
        <begin position="23"/>
        <end position="235"/>
    </location>
</feature>
<dbReference type="AlphaFoldDB" id="A0A6J0PLY4"/>
<organism evidence="2 3">
    <name type="scientific">Elaeis guineensis var. tenera</name>
    <name type="common">Oil palm</name>
    <dbReference type="NCBI Taxonomy" id="51953"/>
    <lineage>
        <taxon>Eukaryota</taxon>
        <taxon>Viridiplantae</taxon>
        <taxon>Streptophyta</taxon>
        <taxon>Embryophyta</taxon>
        <taxon>Tracheophyta</taxon>
        <taxon>Spermatophyta</taxon>
        <taxon>Magnoliopsida</taxon>
        <taxon>Liliopsida</taxon>
        <taxon>Arecaceae</taxon>
        <taxon>Arecoideae</taxon>
        <taxon>Cocoseae</taxon>
        <taxon>Elaeidinae</taxon>
        <taxon>Elaeis</taxon>
    </lineage>
</organism>
<gene>
    <name evidence="3" type="primary">LOC109506112</name>
</gene>
<name>A0A6J0PLY4_ELAGV</name>
<evidence type="ECO:0000256" key="1">
    <source>
        <dbReference type="SAM" id="SignalP"/>
    </source>
</evidence>
<keyword evidence="1" id="KW-0732">Signal</keyword>
<sequence length="235" mass="26860">MTPAKIPLVFFAISFFLLLSLGGSVPDDDIIPFSTADTKQDQPENTDRTAIVMPLEKSVEGSISAAVEPFHRVDLSLRRPIGRHIHRPIDPHFPLRLRRGCRGHHHDGLGGREIPYGDDMIGFPMGPKMERGFPGEMRSIPMRGPRIPRGFPAEMRSIPMRGPRNPREFPGEVLPVSRRPEFQSGFWKERAAMVHGMREAEGREISMKEKVREKREEDVEDGDFVKRIWAIFNRF</sequence>
<feature type="signal peptide" evidence="1">
    <location>
        <begin position="1"/>
        <end position="22"/>
    </location>
</feature>
<keyword evidence="2" id="KW-1185">Reference proteome</keyword>
<protein>
    <submittedName>
        <fullName evidence="3">Uncharacterized protein LOC109506112</fullName>
    </submittedName>
</protein>
<dbReference type="InParanoid" id="A0A6J0PLY4"/>
<evidence type="ECO:0000313" key="2">
    <source>
        <dbReference type="Proteomes" id="UP000504607"/>
    </source>
</evidence>
<proteinExistence type="predicted"/>
<dbReference type="RefSeq" id="XP_019707389.1">
    <property type="nucleotide sequence ID" value="XM_019851830.2"/>
</dbReference>
<dbReference type="Proteomes" id="UP000504607">
    <property type="component" value="Chromosome 7"/>
</dbReference>
<accession>A0A6J0PLY4</accession>